<feature type="transmembrane region" description="Helical" evidence="2">
    <location>
        <begin position="122"/>
        <end position="144"/>
    </location>
</feature>
<feature type="region of interest" description="Disordered" evidence="1">
    <location>
        <begin position="253"/>
        <end position="273"/>
    </location>
</feature>
<feature type="transmembrane region" description="Helical" evidence="2">
    <location>
        <begin position="151"/>
        <end position="175"/>
    </location>
</feature>
<evidence type="ECO:0000256" key="1">
    <source>
        <dbReference type="SAM" id="MobiDB-lite"/>
    </source>
</evidence>
<feature type="transmembrane region" description="Helical" evidence="2">
    <location>
        <begin position="187"/>
        <end position="206"/>
    </location>
</feature>
<dbReference type="Gene3D" id="1.20.1280.290">
    <property type="match status" value="2"/>
</dbReference>
<evidence type="ECO:0000313" key="3">
    <source>
        <dbReference type="EMBL" id="PXF44553.1"/>
    </source>
</evidence>
<dbReference type="EMBL" id="NBIV01000088">
    <property type="protein sequence ID" value="PXF44553.1"/>
    <property type="molecule type" value="Genomic_DNA"/>
</dbReference>
<name>A0A2V3IR34_9FLOR</name>
<gene>
    <name evidence="3" type="ORF">BWQ96_05731</name>
</gene>
<accession>A0A2V3IR34</accession>
<feature type="transmembrane region" description="Helical" evidence="2">
    <location>
        <begin position="76"/>
        <end position="93"/>
    </location>
</feature>
<keyword evidence="2" id="KW-0812">Transmembrane</keyword>
<dbReference type="Proteomes" id="UP000247409">
    <property type="component" value="Unassembled WGS sequence"/>
</dbReference>
<organism evidence="3 4">
    <name type="scientific">Gracilariopsis chorda</name>
    <dbReference type="NCBI Taxonomy" id="448386"/>
    <lineage>
        <taxon>Eukaryota</taxon>
        <taxon>Rhodophyta</taxon>
        <taxon>Florideophyceae</taxon>
        <taxon>Rhodymeniophycidae</taxon>
        <taxon>Gracilariales</taxon>
        <taxon>Gracilariaceae</taxon>
        <taxon>Gracilariopsis</taxon>
    </lineage>
</organism>
<keyword evidence="2" id="KW-0472">Membrane</keyword>
<dbReference type="AlphaFoldDB" id="A0A2V3IR34"/>
<keyword evidence="4" id="KW-1185">Reference proteome</keyword>
<comment type="caution">
    <text evidence="3">The sequence shown here is derived from an EMBL/GenBank/DDBJ whole genome shotgun (WGS) entry which is preliminary data.</text>
</comment>
<dbReference type="OrthoDB" id="3662at2759"/>
<keyword evidence="2" id="KW-1133">Transmembrane helix</keyword>
<evidence type="ECO:0008006" key="5">
    <source>
        <dbReference type="Google" id="ProtNLM"/>
    </source>
</evidence>
<reference evidence="3 4" key="1">
    <citation type="journal article" date="2018" name="Mol. Biol. Evol.">
        <title>Analysis of the draft genome of the red seaweed Gracilariopsis chorda provides insights into genome size evolution in Rhodophyta.</title>
        <authorList>
            <person name="Lee J."/>
            <person name="Yang E.C."/>
            <person name="Graf L."/>
            <person name="Yang J.H."/>
            <person name="Qiu H."/>
            <person name="Zel Zion U."/>
            <person name="Chan C.X."/>
            <person name="Stephens T.G."/>
            <person name="Weber A.P.M."/>
            <person name="Boo G.H."/>
            <person name="Boo S.M."/>
            <person name="Kim K.M."/>
            <person name="Shin Y."/>
            <person name="Jung M."/>
            <person name="Lee S.J."/>
            <person name="Yim H.S."/>
            <person name="Lee J.H."/>
            <person name="Bhattacharya D."/>
            <person name="Yoon H.S."/>
        </authorList>
    </citation>
    <scope>NUCLEOTIDE SEQUENCE [LARGE SCALE GENOMIC DNA]</scope>
    <source>
        <strain evidence="3 4">SKKU-2015</strain>
        <tissue evidence="3">Whole body</tissue>
    </source>
</reference>
<feature type="transmembrane region" description="Helical" evidence="2">
    <location>
        <begin position="45"/>
        <end position="64"/>
    </location>
</feature>
<proteinExistence type="predicted"/>
<protein>
    <recommendedName>
        <fullName evidence="5">Cystinosin-like</fullName>
    </recommendedName>
</protein>
<sequence>MILYDAASLAVTALQLGQFLPQHYEMAVKKSAVGVSPWLLFFNSLYTYLVALELILVDTTVCTASHFRCFMHAQPLIQMVGAAFLCATMWYWFLKYYDANHNQADAFKPPPYFTPQLAPVTFFNAFLFISAAFTAVGFALLQIFGRTSYPLVTYAQWCGLLAAALNAIMWIPQIYVTASYGHKGDVSVWWVLSSVLMDVVYSVYLARMGEHWTVWANNVPDGVQTTVLLLLILRLEYLDDIAGVDDYGNPIHQHAHETDMPMQPDESQPLLFRTDPRHRDQLQQV</sequence>
<evidence type="ECO:0000256" key="2">
    <source>
        <dbReference type="SAM" id="Phobius"/>
    </source>
</evidence>
<evidence type="ECO:0000313" key="4">
    <source>
        <dbReference type="Proteomes" id="UP000247409"/>
    </source>
</evidence>